<feature type="coiled-coil region" evidence="3">
    <location>
        <begin position="171"/>
        <end position="219"/>
    </location>
</feature>
<dbReference type="SMART" id="SM01391">
    <property type="entry name" value="Filament"/>
    <property type="match status" value="1"/>
</dbReference>
<dbReference type="AlphaFoldDB" id="Q9NG14"/>
<dbReference type="Gene3D" id="1.20.5.500">
    <property type="entry name" value="Single helix bin"/>
    <property type="match status" value="1"/>
</dbReference>
<evidence type="ECO:0000256" key="2">
    <source>
        <dbReference type="ARBA" id="ARBA00023054"/>
    </source>
</evidence>
<dbReference type="Gene3D" id="1.20.5.1160">
    <property type="entry name" value="Vasodilator-stimulated phosphoprotein"/>
    <property type="match status" value="1"/>
</dbReference>
<gene>
    <name evidence="5" type="primary">y1</name>
</gene>
<reference evidence="5" key="1">
    <citation type="journal article" date="2000" name="Eur. J. Cell Biol.">
        <title>Characterisation and tissue-specific expression of the two keratin subfamilies of intermediate filament proteins in the cephalochordate Branchiostoma.</title>
        <authorList>
            <person name="Karabinos A."/>
            <person name="Riemer D."/>
            <person name="Panopoulou G."/>
            <person name="Lehrach H."/>
            <person name="Weber K."/>
        </authorList>
    </citation>
    <scope>NUCLEOTIDE SEQUENCE</scope>
    <source>
        <tissue evidence="5">Whole animal</tissue>
    </source>
</reference>
<dbReference type="PANTHER" id="PTHR45652">
    <property type="entry name" value="GLIAL FIBRILLARY ACIDIC PROTEIN"/>
    <property type="match status" value="1"/>
</dbReference>
<organism evidence="5">
    <name type="scientific">Branchiostoma lanceolatum</name>
    <name type="common">Common lancelet</name>
    <name type="synonym">Amphioxus lanceolatum</name>
    <dbReference type="NCBI Taxonomy" id="7740"/>
    <lineage>
        <taxon>Eukaryota</taxon>
        <taxon>Metazoa</taxon>
        <taxon>Chordata</taxon>
        <taxon>Cephalochordata</taxon>
        <taxon>Leptocardii</taxon>
        <taxon>Amphioxiformes</taxon>
        <taxon>Branchiostomatidae</taxon>
        <taxon>Branchiostoma</taxon>
    </lineage>
</organism>
<evidence type="ECO:0000256" key="3">
    <source>
        <dbReference type="SAM" id="Coils"/>
    </source>
</evidence>
<dbReference type="Gene3D" id="1.20.5.170">
    <property type="match status" value="1"/>
</dbReference>
<keyword evidence="1" id="KW-0403">Intermediate filament</keyword>
<protein>
    <submittedName>
        <fullName evidence="5">Type I keratin Y1</fullName>
    </submittedName>
</protein>
<dbReference type="GO" id="GO:0005737">
    <property type="term" value="C:cytoplasm"/>
    <property type="evidence" value="ECO:0007669"/>
    <property type="project" value="TreeGrafter"/>
</dbReference>
<dbReference type="EMBL" id="AJ245428">
    <property type="protein sequence ID" value="CAB75944.1"/>
    <property type="molecule type" value="mRNA"/>
</dbReference>
<sequence length="406" mass="44531">MSYSYTSSSGGGGGMANIKLGQGGVFSQVASSGGSGTLRSSWSLGGRTSMGGGGLNASSGALVPVRSSTTYTSYSYGGGPSVSSNVNFNATEKVEMQGLNDRLGRYIAKVRSLEEANRQLQIQINEASKDQVEDDGIDWSAELTAAREALLAANLDRARVEIARDSRLLEVNQWREKIEGEIEKRAVLEDELNMLKREQEELAMEKVDLEGQIEGAQGELDFIKQIHKQEVAELKERIKASGNIEIESRMETVDLNAALKAIREQYEEIARRNRADVEKSFQDEVSAVKVEQAQSNEALTLVKSEINEIRRTLTGLQAELEALKAQQAAILDSIAGAERETALAMEAKMEIISSLTGEVSRLKTDMERVLKEYQDLMNTKLALEAEINQYNSLLSGEETRMTQFSA</sequence>
<evidence type="ECO:0000313" key="5">
    <source>
        <dbReference type="EMBL" id="CAB75944.1"/>
    </source>
</evidence>
<dbReference type="Pfam" id="PF00038">
    <property type="entry name" value="Filament"/>
    <property type="match status" value="1"/>
</dbReference>
<evidence type="ECO:0000259" key="4">
    <source>
        <dbReference type="PROSITE" id="PS51842"/>
    </source>
</evidence>
<dbReference type="PANTHER" id="PTHR45652:SF21">
    <property type="entry name" value="ZINC FINGER CCCH DOMAIN-CONTAINING PROTEIN 13-LIKE ISOFORM X1"/>
    <property type="match status" value="1"/>
</dbReference>
<dbReference type="InterPro" id="IPR050405">
    <property type="entry name" value="Intermediate_filament"/>
</dbReference>
<accession>Q9NG14</accession>
<evidence type="ECO:0000256" key="1">
    <source>
        <dbReference type="ARBA" id="ARBA00022754"/>
    </source>
</evidence>
<dbReference type="GO" id="GO:0005882">
    <property type="term" value="C:intermediate filament"/>
    <property type="evidence" value="ECO:0007669"/>
    <property type="project" value="UniProtKB-KW"/>
</dbReference>
<feature type="coiled-coil region" evidence="3">
    <location>
        <begin position="299"/>
        <end position="393"/>
    </location>
</feature>
<feature type="domain" description="IF rod" evidence="4">
    <location>
        <begin position="92"/>
        <end position="401"/>
    </location>
</feature>
<dbReference type="InterPro" id="IPR002957">
    <property type="entry name" value="Keratin_I"/>
</dbReference>
<dbReference type="PRINTS" id="PR01248">
    <property type="entry name" value="TYPE1KERATIN"/>
</dbReference>
<proteinExistence type="evidence at transcript level"/>
<keyword evidence="2 3" id="KW-0175">Coiled coil</keyword>
<name>Q9NG14_BRALA</name>
<dbReference type="GO" id="GO:0005200">
    <property type="term" value="F:structural constituent of cytoskeleton"/>
    <property type="evidence" value="ECO:0007669"/>
    <property type="project" value="TreeGrafter"/>
</dbReference>
<dbReference type="InterPro" id="IPR039008">
    <property type="entry name" value="IF_rod_dom"/>
</dbReference>
<dbReference type="PROSITE" id="PS51842">
    <property type="entry name" value="IF_ROD_2"/>
    <property type="match status" value="1"/>
</dbReference>
<keyword evidence="5" id="KW-0416">Keratin</keyword>
<feature type="coiled-coil region" evidence="3">
    <location>
        <begin position="96"/>
        <end position="133"/>
    </location>
</feature>
<dbReference type="GO" id="GO:0045109">
    <property type="term" value="P:intermediate filament organization"/>
    <property type="evidence" value="ECO:0007669"/>
    <property type="project" value="TreeGrafter"/>
</dbReference>
<dbReference type="SUPFAM" id="SSF64593">
    <property type="entry name" value="Intermediate filament protein, coiled coil region"/>
    <property type="match status" value="2"/>
</dbReference>